<keyword evidence="5" id="KW-0862">Zinc</keyword>
<dbReference type="KEGG" id="pgri:PgNI_11707"/>
<reference evidence="11" key="3">
    <citation type="submission" date="2025-08" db="UniProtKB">
        <authorList>
            <consortium name="RefSeq"/>
        </authorList>
    </citation>
    <scope>IDENTIFICATION</scope>
    <source>
        <strain evidence="11">NI907</strain>
    </source>
</reference>
<gene>
    <name evidence="11" type="ORF">PgNI_11707</name>
</gene>
<feature type="region of interest" description="Disordered" evidence="8">
    <location>
        <begin position="76"/>
        <end position="102"/>
    </location>
</feature>
<evidence type="ECO:0000256" key="5">
    <source>
        <dbReference type="ARBA" id="ARBA00022833"/>
    </source>
</evidence>
<organism evidence="10 11">
    <name type="scientific">Pyricularia grisea</name>
    <name type="common">Crabgrass-specific blast fungus</name>
    <name type="synonym">Magnaporthe grisea</name>
    <dbReference type="NCBI Taxonomy" id="148305"/>
    <lineage>
        <taxon>Eukaryota</taxon>
        <taxon>Fungi</taxon>
        <taxon>Dikarya</taxon>
        <taxon>Ascomycota</taxon>
        <taxon>Pezizomycotina</taxon>
        <taxon>Sordariomycetes</taxon>
        <taxon>Sordariomycetidae</taxon>
        <taxon>Magnaporthales</taxon>
        <taxon>Pyriculariaceae</taxon>
        <taxon>Pyricularia</taxon>
    </lineage>
</organism>
<evidence type="ECO:0000313" key="10">
    <source>
        <dbReference type="Proteomes" id="UP000515153"/>
    </source>
</evidence>
<feature type="compositionally biased region" description="Basic residues" evidence="8">
    <location>
        <begin position="317"/>
        <end position="339"/>
    </location>
</feature>
<feature type="region of interest" description="Disordered" evidence="8">
    <location>
        <begin position="197"/>
        <end position="373"/>
    </location>
</feature>
<keyword evidence="6" id="KW-0539">Nucleus</keyword>
<evidence type="ECO:0000256" key="6">
    <source>
        <dbReference type="ARBA" id="ARBA00023242"/>
    </source>
</evidence>
<reference evidence="10 11" key="1">
    <citation type="journal article" date="2019" name="Mol. Biol. Evol.">
        <title>Blast fungal genomes show frequent chromosomal changes, gene gains and losses, and effector gene turnover.</title>
        <authorList>
            <person name="Gomez Luciano L.B."/>
            <person name="Jason Tsai I."/>
            <person name="Chuma I."/>
            <person name="Tosa Y."/>
            <person name="Chen Y.H."/>
            <person name="Li J.Y."/>
            <person name="Li M.Y."/>
            <person name="Jade Lu M.Y."/>
            <person name="Nakayashiki H."/>
            <person name="Li W.H."/>
        </authorList>
    </citation>
    <scope>NUCLEOTIDE SEQUENCE [LARGE SCALE GENOMIC DNA]</scope>
    <source>
        <strain evidence="10 11">NI907</strain>
    </source>
</reference>
<dbReference type="GO" id="GO:0003677">
    <property type="term" value="F:DNA binding"/>
    <property type="evidence" value="ECO:0007669"/>
    <property type="project" value="InterPro"/>
</dbReference>
<dbReference type="PANTHER" id="PTHR13100">
    <property type="entry name" value="CELL GROWTH-REGULATING NUCLEOLAR PROTEIN LYAR"/>
    <property type="match status" value="1"/>
</dbReference>
<protein>
    <recommendedName>
        <fullName evidence="9">Zinc finger C2H2 LYAR-type domain-containing protein</fullName>
    </recommendedName>
</protein>
<keyword evidence="10" id="KW-1185">Reference proteome</keyword>
<dbReference type="InterPro" id="IPR039999">
    <property type="entry name" value="LYAR"/>
</dbReference>
<dbReference type="InterPro" id="IPR014898">
    <property type="entry name" value="Znf_C2H2_LYAR"/>
</dbReference>
<dbReference type="AlphaFoldDB" id="A0A6P8ANV7"/>
<feature type="compositionally biased region" description="Basic residues" evidence="8">
    <location>
        <begin position="222"/>
        <end position="235"/>
    </location>
</feature>
<dbReference type="Proteomes" id="UP000515153">
    <property type="component" value="Chromosome V"/>
</dbReference>
<evidence type="ECO:0000256" key="3">
    <source>
        <dbReference type="ARBA" id="ARBA00022737"/>
    </source>
</evidence>
<dbReference type="GO" id="GO:0006364">
    <property type="term" value="P:rRNA processing"/>
    <property type="evidence" value="ECO:0007669"/>
    <property type="project" value="TreeGrafter"/>
</dbReference>
<feature type="compositionally biased region" description="Polar residues" evidence="8">
    <location>
        <begin position="303"/>
        <end position="316"/>
    </location>
</feature>
<dbReference type="RefSeq" id="XP_030976591.1">
    <property type="nucleotide sequence ID" value="XM_031131671.1"/>
</dbReference>
<evidence type="ECO:0000259" key="9">
    <source>
        <dbReference type="Pfam" id="PF08790"/>
    </source>
</evidence>
<feature type="region of interest" description="Disordered" evidence="8">
    <location>
        <begin position="128"/>
        <end position="149"/>
    </location>
</feature>
<keyword evidence="2" id="KW-0479">Metal-binding</keyword>
<name>A0A6P8ANV7_PYRGI</name>
<feature type="compositionally biased region" description="Basic and acidic residues" evidence="8">
    <location>
        <begin position="198"/>
        <end position="209"/>
    </location>
</feature>
<keyword evidence="3" id="KW-0677">Repeat</keyword>
<feature type="domain" description="Zinc finger C2H2 LYAR-type" evidence="9">
    <location>
        <begin position="45"/>
        <end position="72"/>
    </location>
</feature>
<dbReference type="PANTHER" id="PTHR13100:SF10">
    <property type="entry name" value="CELL GROWTH-REGULATING NUCLEOLAR PROTEIN"/>
    <property type="match status" value="1"/>
</dbReference>
<feature type="compositionally biased region" description="Basic and acidic residues" evidence="8">
    <location>
        <begin position="340"/>
        <end position="368"/>
    </location>
</feature>
<evidence type="ECO:0000313" key="11">
    <source>
        <dbReference type="RefSeq" id="XP_030976591.1"/>
    </source>
</evidence>
<proteinExistence type="predicted"/>
<keyword evidence="4 7" id="KW-0863">Zinc-finger</keyword>
<feature type="compositionally biased region" description="Basic residues" evidence="8">
    <location>
        <begin position="288"/>
        <end position="297"/>
    </location>
</feature>
<reference evidence="11" key="2">
    <citation type="submission" date="2019-10" db="EMBL/GenBank/DDBJ databases">
        <authorList>
            <consortium name="NCBI Genome Project"/>
        </authorList>
    </citation>
    <scope>NUCLEOTIDE SEQUENCE</scope>
    <source>
        <strain evidence="11">NI907</strain>
    </source>
</reference>
<dbReference type="Pfam" id="PF08790">
    <property type="entry name" value="zf-LYAR"/>
    <property type="match status" value="1"/>
</dbReference>
<evidence type="ECO:0000256" key="1">
    <source>
        <dbReference type="ARBA" id="ARBA00004123"/>
    </source>
</evidence>
<evidence type="ECO:0000256" key="4">
    <source>
        <dbReference type="ARBA" id="ARBA00022771"/>
    </source>
</evidence>
<dbReference type="GO" id="GO:0005730">
    <property type="term" value="C:nucleolus"/>
    <property type="evidence" value="ECO:0007669"/>
    <property type="project" value="TreeGrafter"/>
</dbReference>
<evidence type="ECO:0000256" key="2">
    <source>
        <dbReference type="ARBA" id="ARBA00022723"/>
    </source>
</evidence>
<comment type="subcellular location">
    <subcellularLocation>
        <location evidence="1">Nucleus</location>
    </subcellularLocation>
</comment>
<evidence type="ECO:0000256" key="7">
    <source>
        <dbReference type="PROSITE-ProRule" id="PRU01145"/>
    </source>
</evidence>
<sequence length="446" mass="49752">MATPPHADRLPNFFASNTPPLPNCGDVLTKKKLDPHRSRCHGATFTCIDCMTYFYGTDYRSHTSCISEEQKYQGALYKPKQPKRNQQNNQFENETPVASEPPKDMAHVAYVEDAPEEHDDYEAFNDDVDDVRPRRGPMPEAPTPPSAMDQHPNVFDFLVGNPTPKASHSDLRAEANIQEPASESTQLVRFQYDSVPNVDDKENAKDGELVKFGSLETPANKDKKKSSKDKKRKRLHVDTRDAIMTDAPPVLHSGLTGGLKGLMRGPSVFPPSPGDSADAAETPASPLKKSRHSKHGRNRVESIGNNLISMLTSSKPAKTKKRKHGSPSAKKSSKHKSEHRRSSSDGEKPKNLIEYRPGSKDSSKDGDGKTMVVFNKYQSPADHLLSLVNKGPDSERGLSMNKTLKRYHRERSESGSSLGKLMEEKELWRSLRLRKNDRGEIVLFCV</sequence>
<dbReference type="Gene3D" id="3.30.1490.490">
    <property type="match status" value="1"/>
</dbReference>
<dbReference type="SUPFAM" id="SSF57667">
    <property type="entry name" value="beta-beta-alpha zinc fingers"/>
    <property type="match status" value="1"/>
</dbReference>
<dbReference type="GO" id="GO:0008270">
    <property type="term" value="F:zinc ion binding"/>
    <property type="evidence" value="ECO:0007669"/>
    <property type="project" value="UniProtKB-KW"/>
</dbReference>
<dbReference type="GO" id="GO:0000122">
    <property type="term" value="P:negative regulation of transcription by RNA polymerase II"/>
    <property type="evidence" value="ECO:0007669"/>
    <property type="project" value="TreeGrafter"/>
</dbReference>
<dbReference type="GeneID" id="41966576"/>
<dbReference type="InterPro" id="IPR036236">
    <property type="entry name" value="Znf_C2H2_sf"/>
</dbReference>
<evidence type="ECO:0000256" key="8">
    <source>
        <dbReference type="SAM" id="MobiDB-lite"/>
    </source>
</evidence>
<accession>A0A6P8ANV7</accession>
<feature type="region of interest" description="Disordered" evidence="8">
    <location>
        <begin position="386"/>
        <end position="420"/>
    </location>
</feature>
<dbReference type="PROSITE" id="PS51804">
    <property type="entry name" value="ZF_C2HC_LYAR"/>
    <property type="match status" value="1"/>
</dbReference>